<dbReference type="InterPro" id="IPR013114">
    <property type="entry name" value="FabA_FabZ"/>
</dbReference>
<keyword evidence="5" id="KW-0963">Cytoplasm</keyword>
<comment type="similarity">
    <text evidence="2">Belongs to the thioester dehydratase family. FabZ subfamily.</text>
</comment>
<dbReference type="RefSeq" id="WP_367681152.1">
    <property type="nucleotide sequence ID" value="NZ_OZ060371.1"/>
</dbReference>
<dbReference type="AlphaFoldDB" id="A0AAT9IGB3"/>
<evidence type="ECO:0000256" key="7">
    <source>
        <dbReference type="ARBA" id="ARBA00022556"/>
    </source>
</evidence>
<keyword evidence="7" id="KW-0441">Lipid A biosynthesis</keyword>
<dbReference type="EMBL" id="OZ060371">
    <property type="protein sequence ID" value="CAL4042792.1"/>
    <property type="molecule type" value="Genomic_DNA"/>
</dbReference>
<dbReference type="PANTHER" id="PTHR30272">
    <property type="entry name" value="3-HYDROXYACYL-[ACYL-CARRIER-PROTEIN] DEHYDRATASE"/>
    <property type="match status" value="1"/>
</dbReference>
<evidence type="ECO:0000256" key="8">
    <source>
        <dbReference type="ARBA" id="ARBA00023098"/>
    </source>
</evidence>
<gene>
    <name evidence="13" type="primary">fabZ</name>
    <name evidence="13" type="ORF">BUANCORI2928_184</name>
</gene>
<keyword evidence="9 13" id="KW-0456">Lyase</keyword>
<evidence type="ECO:0000256" key="6">
    <source>
        <dbReference type="ARBA" id="ARBA00022516"/>
    </source>
</evidence>
<evidence type="ECO:0000256" key="1">
    <source>
        <dbReference type="ARBA" id="ARBA00004496"/>
    </source>
</evidence>
<evidence type="ECO:0000256" key="4">
    <source>
        <dbReference type="ARBA" id="ARBA00017176"/>
    </source>
</evidence>
<dbReference type="GO" id="GO:0019171">
    <property type="term" value="F:(3R)-hydroxyacyl-[acyl-carrier-protein] dehydratase activity"/>
    <property type="evidence" value="ECO:0007669"/>
    <property type="project" value="UniProtKB-EC"/>
</dbReference>
<dbReference type="SUPFAM" id="SSF54637">
    <property type="entry name" value="Thioesterase/thiol ester dehydrase-isomerase"/>
    <property type="match status" value="1"/>
</dbReference>
<dbReference type="GO" id="GO:0005737">
    <property type="term" value="C:cytoplasm"/>
    <property type="evidence" value="ECO:0007669"/>
    <property type="project" value="UniProtKB-SubCell"/>
</dbReference>
<evidence type="ECO:0000313" key="13">
    <source>
        <dbReference type="EMBL" id="CAL4042792.1"/>
    </source>
</evidence>
<accession>A0AAT9IGB3</accession>
<dbReference type="GO" id="GO:0016020">
    <property type="term" value="C:membrane"/>
    <property type="evidence" value="ECO:0007669"/>
    <property type="project" value="GOC"/>
</dbReference>
<dbReference type="FunFam" id="3.10.129.10:FF:000001">
    <property type="entry name" value="3-hydroxyacyl-[acyl-carrier-protein] dehydratase FabZ"/>
    <property type="match status" value="1"/>
</dbReference>
<sequence length="142" mass="16680">MINIPDFLSHSFPFLLVEKVISYKKNKYLYASKKIVNNDFFLNIHYPERPIFPGSIILEIIAQSSGLLEFVSNGKLKKNEIYYLYKVNTLNFRSPIIVNNILVIKVFVNRSRNNITKFKGYITVEQKIVCNFYISCVRKFIN</sequence>
<keyword evidence="8" id="KW-0443">Lipid metabolism</keyword>
<protein>
    <recommendedName>
        <fullName evidence="4">3-hydroxyacyl-[acyl-carrier-protein] dehydratase FabZ</fullName>
        <ecNumber evidence="3">4.2.1.59</ecNumber>
    </recommendedName>
    <alternativeName>
        <fullName evidence="11">(3R)-hydroxymyristoyl-[acyl-carrier-protein] dehydratase</fullName>
    </alternativeName>
    <alternativeName>
        <fullName evidence="12">Beta-hydroxyacyl-ACP dehydratase</fullName>
    </alternativeName>
</protein>
<dbReference type="PANTHER" id="PTHR30272:SF1">
    <property type="entry name" value="3-HYDROXYACYL-[ACYL-CARRIER-PROTEIN] DEHYDRATASE"/>
    <property type="match status" value="1"/>
</dbReference>
<dbReference type="Pfam" id="PF07977">
    <property type="entry name" value="FabA"/>
    <property type="match status" value="1"/>
</dbReference>
<comment type="function">
    <text evidence="10">Involved in unsaturated fatty acids biosynthesis. Catalyzes the dehydration of short chain beta-hydroxyacyl-ACPs and long chain saturated and unsaturated beta-hydroxyacyl-ACPs.</text>
</comment>
<evidence type="ECO:0000256" key="11">
    <source>
        <dbReference type="ARBA" id="ARBA00029890"/>
    </source>
</evidence>
<dbReference type="GO" id="GO:0009245">
    <property type="term" value="P:lipid A biosynthetic process"/>
    <property type="evidence" value="ECO:0007669"/>
    <property type="project" value="UniProtKB-KW"/>
</dbReference>
<evidence type="ECO:0000256" key="10">
    <source>
        <dbReference type="ARBA" id="ARBA00025049"/>
    </source>
</evidence>
<keyword evidence="6" id="KW-0444">Lipid biosynthesis</keyword>
<dbReference type="CDD" id="cd01288">
    <property type="entry name" value="FabZ"/>
    <property type="match status" value="1"/>
</dbReference>
<dbReference type="EC" id="4.2.1.59" evidence="3"/>
<evidence type="ECO:0000256" key="5">
    <source>
        <dbReference type="ARBA" id="ARBA00022490"/>
    </source>
</evidence>
<reference evidence="13" key="1">
    <citation type="submission" date="2024-06" db="EMBL/GenBank/DDBJ databases">
        <authorList>
            <person name="Manzano-Marin A."/>
            <person name="Manzano-Marin A."/>
            <person name="Alejandro Manzano Marin A."/>
        </authorList>
    </citation>
    <scope>NUCLEOTIDE SEQUENCE</scope>
    <source>
        <strain evidence="13">Ancorni-2928</strain>
    </source>
</reference>
<comment type="subcellular location">
    <subcellularLocation>
        <location evidence="1">Cytoplasm</location>
    </subcellularLocation>
</comment>
<dbReference type="InterPro" id="IPR029069">
    <property type="entry name" value="HotDog_dom_sf"/>
</dbReference>
<evidence type="ECO:0000256" key="9">
    <source>
        <dbReference type="ARBA" id="ARBA00023239"/>
    </source>
</evidence>
<evidence type="ECO:0000256" key="3">
    <source>
        <dbReference type="ARBA" id="ARBA00013167"/>
    </source>
</evidence>
<name>A0AAT9IGB3_9GAMM</name>
<evidence type="ECO:0000256" key="12">
    <source>
        <dbReference type="ARBA" id="ARBA00032213"/>
    </source>
</evidence>
<dbReference type="Gene3D" id="3.10.129.10">
    <property type="entry name" value="Hotdog Thioesterase"/>
    <property type="match status" value="1"/>
</dbReference>
<organism evidence="13">
    <name type="scientific">Buchnera aphidicola</name>
    <name type="common">Anoecia corni</name>
    <dbReference type="NCBI Taxonomy" id="2994477"/>
    <lineage>
        <taxon>Bacteria</taxon>
        <taxon>Pseudomonadati</taxon>
        <taxon>Pseudomonadota</taxon>
        <taxon>Gammaproteobacteria</taxon>
        <taxon>Enterobacterales</taxon>
        <taxon>Erwiniaceae</taxon>
        <taxon>Buchnera</taxon>
    </lineage>
</organism>
<evidence type="ECO:0000256" key="2">
    <source>
        <dbReference type="ARBA" id="ARBA00009174"/>
    </source>
</evidence>
<proteinExistence type="inferred from homology"/>